<evidence type="ECO:0000313" key="3">
    <source>
        <dbReference type="EMBL" id="TCD70970.1"/>
    </source>
</evidence>
<feature type="region of interest" description="Disordered" evidence="1">
    <location>
        <begin position="118"/>
        <end position="143"/>
    </location>
</feature>
<keyword evidence="4" id="KW-1185">Reference proteome</keyword>
<keyword evidence="2" id="KW-0812">Transmembrane</keyword>
<feature type="transmembrane region" description="Helical" evidence="2">
    <location>
        <begin position="42"/>
        <end position="62"/>
    </location>
</feature>
<protein>
    <submittedName>
        <fullName evidence="3">Uncharacterized protein</fullName>
    </submittedName>
</protein>
<feature type="compositionally biased region" description="Low complexity" evidence="1">
    <location>
        <begin position="222"/>
        <end position="242"/>
    </location>
</feature>
<feature type="region of interest" description="Disordered" evidence="1">
    <location>
        <begin position="187"/>
        <end position="257"/>
    </location>
</feature>
<accession>A0A4R0RQ20</accession>
<sequence length="257" mass="27771">MAGNPQPGAHPILFLALQLRLFHFNLDDDLFVHWTIRETMRFTSIFTGVLTISFATVFALPIPPQAISSESSKRDGLIAHGNHWQPALIRRDIDFHITRDDLADLVLRDVLGALSGRDSEARVDEPVPNGHNDGLKKRSKKWFGRMSLPKLPPSISKLPSTMSKLPSTISKAATGLTSGVKKSWKKVFGPKTAAPPPARPASIASHPPSSPAPRPASPPAASPSASERPASPTPTLTPTSSSPKPPRLSRFKEGPME</sequence>
<dbReference type="AlphaFoldDB" id="A0A4R0RQ20"/>
<evidence type="ECO:0000256" key="2">
    <source>
        <dbReference type="SAM" id="Phobius"/>
    </source>
</evidence>
<keyword evidence="2" id="KW-1133">Transmembrane helix</keyword>
<reference evidence="3 4" key="1">
    <citation type="submission" date="2018-11" db="EMBL/GenBank/DDBJ databases">
        <title>Genome assembly of Steccherinum ochraceum LE-BIN_3174, the white-rot fungus of the Steccherinaceae family (The Residual Polyporoid clade, Polyporales, Basidiomycota).</title>
        <authorList>
            <person name="Fedorova T.V."/>
            <person name="Glazunova O.A."/>
            <person name="Landesman E.O."/>
            <person name="Moiseenko K.V."/>
            <person name="Psurtseva N.V."/>
            <person name="Savinova O.S."/>
            <person name="Shakhova N.V."/>
            <person name="Tyazhelova T.V."/>
            <person name="Vasina D.V."/>
        </authorList>
    </citation>
    <scope>NUCLEOTIDE SEQUENCE [LARGE SCALE GENOMIC DNA]</scope>
    <source>
        <strain evidence="3 4">LE-BIN_3174</strain>
    </source>
</reference>
<comment type="caution">
    <text evidence="3">The sequence shown here is derived from an EMBL/GenBank/DDBJ whole genome shotgun (WGS) entry which is preliminary data.</text>
</comment>
<gene>
    <name evidence="3" type="ORF">EIP91_000878</name>
</gene>
<keyword evidence="2" id="KW-0472">Membrane</keyword>
<organism evidence="3 4">
    <name type="scientific">Steccherinum ochraceum</name>
    <dbReference type="NCBI Taxonomy" id="92696"/>
    <lineage>
        <taxon>Eukaryota</taxon>
        <taxon>Fungi</taxon>
        <taxon>Dikarya</taxon>
        <taxon>Basidiomycota</taxon>
        <taxon>Agaricomycotina</taxon>
        <taxon>Agaricomycetes</taxon>
        <taxon>Polyporales</taxon>
        <taxon>Steccherinaceae</taxon>
        <taxon>Steccherinum</taxon>
    </lineage>
</organism>
<name>A0A4R0RQ20_9APHY</name>
<dbReference type="EMBL" id="RWJN01000012">
    <property type="protein sequence ID" value="TCD70970.1"/>
    <property type="molecule type" value="Genomic_DNA"/>
</dbReference>
<dbReference type="Proteomes" id="UP000292702">
    <property type="component" value="Unassembled WGS sequence"/>
</dbReference>
<evidence type="ECO:0000313" key="4">
    <source>
        <dbReference type="Proteomes" id="UP000292702"/>
    </source>
</evidence>
<feature type="compositionally biased region" description="Pro residues" evidence="1">
    <location>
        <begin position="208"/>
        <end position="221"/>
    </location>
</feature>
<evidence type="ECO:0000256" key="1">
    <source>
        <dbReference type="SAM" id="MobiDB-lite"/>
    </source>
</evidence>
<proteinExistence type="predicted"/>